<proteinExistence type="predicted"/>
<protein>
    <submittedName>
        <fullName evidence="1">Uncharacterized protein</fullName>
    </submittedName>
</protein>
<reference evidence="1" key="1">
    <citation type="submission" date="2020-12" db="EMBL/GenBank/DDBJ databases">
        <title>Sedimentitalea sp. nov., isolated from sand in Incheon.</title>
        <authorList>
            <person name="Kim W."/>
        </authorList>
    </citation>
    <scope>NUCLEOTIDE SEQUENCE</scope>
    <source>
        <strain evidence="1">CAU 1593</strain>
    </source>
</reference>
<accession>A0A8J7IJW3</accession>
<dbReference type="AlphaFoldDB" id="A0A8J7IJW3"/>
<dbReference type="Proteomes" id="UP000619079">
    <property type="component" value="Unassembled WGS sequence"/>
</dbReference>
<evidence type="ECO:0000313" key="1">
    <source>
        <dbReference type="EMBL" id="MBJ6371043.1"/>
    </source>
</evidence>
<dbReference type="EMBL" id="JAELVR010000003">
    <property type="protein sequence ID" value="MBJ6371043.1"/>
    <property type="molecule type" value="Genomic_DNA"/>
</dbReference>
<name>A0A8J7IJW3_9RHOB</name>
<gene>
    <name evidence="1" type="ORF">JF290_05855</name>
</gene>
<organism evidence="1 2">
    <name type="scientific">Sedimentitalea arenosa</name>
    <dbReference type="NCBI Taxonomy" id="2798803"/>
    <lineage>
        <taxon>Bacteria</taxon>
        <taxon>Pseudomonadati</taxon>
        <taxon>Pseudomonadota</taxon>
        <taxon>Alphaproteobacteria</taxon>
        <taxon>Rhodobacterales</taxon>
        <taxon>Paracoccaceae</taxon>
        <taxon>Sedimentitalea</taxon>
    </lineage>
</organism>
<comment type="caution">
    <text evidence="1">The sequence shown here is derived from an EMBL/GenBank/DDBJ whole genome shotgun (WGS) entry which is preliminary data.</text>
</comment>
<dbReference type="RefSeq" id="WP_199023829.1">
    <property type="nucleotide sequence ID" value="NZ_JAELVR010000003.1"/>
</dbReference>
<keyword evidence="2" id="KW-1185">Reference proteome</keyword>
<sequence length="55" mass="5816">MPNRVCPTHSPAAARTGGAGMCERALAFSDVDDLRGEIDATRPGRHMAGIDPHKT</sequence>
<evidence type="ECO:0000313" key="2">
    <source>
        <dbReference type="Proteomes" id="UP000619079"/>
    </source>
</evidence>